<dbReference type="GeneID" id="57397820"/>
<proteinExistence type="predicted"/>
<keyword evidence="2" id="KW-0732">Signal</keyword>
<dbReference type="KEGG" id="poj:PtoMrB4_25960"/>
<reference evidence="3 4" key="1">
    <citation type="journal article" date="2020" name="Microbiol. Resour. Announc.">
        <title>Complete genome sequence of Pseudomonas otitidis strain MrB4, isolated from Lake Biwa in Japan.</title>
        <authorList>
            <person name="Miyazaki K."/>
            <person name="Hase E."/>
            <person name="Maruya T."/>
        </authorList>
    </citation>
    <scope>NUCLEOTIDE SEQUENCE [LARGE SCALE GENOMIC DNA]</scope>
    <source>
        <strain evidence="3 4">MrB4</strain>
    </source>
</reference>
<dbReference type="Proteomes" id="UP000501237">
    <property type="component" value="Chromosome"/>
</dbReference>
<dbReference type="PANTHER" id="PTHR46430">
    <property type="entry name" value="PROTEIN SKT5-RELATED"/>
    <property type="match status" value="1"/>
</dbReference>
<gene>
    <name evidence="3" type="ORF">PtoMrB4_25960</name>
</gene>
<dbReference type="RefSeq" id="WP_172433516.1">
    <property type="nucleotide sequence ID" value="NZ_AP022642.1"/>
</dbReference>
<dbReference type="EMBL" id="AP022642">
    <property type="protein sequence ID" value="BCA28619.1"/>
    <property type="molecule type" value="Genomic_DNA"/>
</dbReference>
<dbReference type="InterPro" id="IPR051726">
    <property type="entry name" value="Chitin_Synth_Reg"/>
</dbReference>
<name>A0A679GM51_9GAMM</name>
<evidence type="ECO:0008006" key="5">
    <source>
        <dbReference type="Google" id="ProtNLM"/>
    </source>
</evidence>
<dbReference type="InterPro" id="IPR006597">
    <property type="entry name" value="Sel1-like"/>
</dbReference>
<accession>A0A679GM51</accession>
<organism evidence="3 4">
    <name type="scientific">Metapseudomonas otitidis</name>
    <dbReference type="NCBI Taxonomy" id="319939"/>
    <lineage>
        <taxon>Bacteria</taxon>
        <taxon>Pseudomonadati</taxon>
        <taxon>Pseudomonadota</taxon>
        <taxon>Gammaproteobacteria</taxon>
        <taxon>Pseudomonadales</taxon>
        <taxon>Pseudomonadaceae</taxon>
        <taxon>Metapseudomonas</taxon>
    </lineage>
</organism>
<evidence type="ECO:0000313" key="3">
    <source>
        <dbReference type="EMBL" id="BCA28619.1"/>
    </source>
</evidence>
<dbReference type="PANTHER" id="PTHR46430:SF2">
    <property type="entry name" value="CHITIN SYNTHASE REGULATORY FACTOR 4"/>
    <property type="match status" value="1"/>
</dbReference>
<feature type="signal peptide" evidence="2">
    <location>
        <begin position="1"/>
        <end position="22"/>
    </location>
</feature>
<dbReference type="SMART" id="SM00671">
    <property type="entry name" value="SEL1"/>
    <property type="match status" value="3"/>
</dbReference>
<dbReference type="PROSITE" id="PS51257">
    <property type="entry name" value="PROKAR_LIPOPROTEIN"/>
    <property type="match status" value="1"/>
</dbReference>
<dbReference type="SUPFAM" id="SSF81901">
    <property type="entry name" value="HCP-like"/>
    <property type="match status" value="1"/>
</dbReference>
<keyword evidence="1" id="KW-0677">Repeat</keyword>
<evidence type="ECO:0000256" key="2">
    <source>
        <dbReference type="SAM" id="SignalP"/>
    </source>
</evidence>
<feature type="chain" id="PRO_5025606553" description="Alginate biosynthesis protein AlgK" evidence="2">
    <location>
        <begin position="23"/>
        <end position="484"/>
    </location>
</feature>
<evidence type="ECO:0000256" key="1">
    <source>
        <dbReference type="ARBA" id="ARBA00022737"/>
    </source>
</evidence>
<sequence length="484" mass="53358">MKGKSTVLVAAMLLGCAGPAGAVQSLEQIRYALYKDPNADVIADLRSLAERGDLASKLLLGDRLAAGDAANGEEALALYKEAFAEGRGEVLALSSLSRLLERNPRMRKANAGYVREALGRFPHARDPRTLDAALEVFLVFPEYFQVPRVAELIGLYESSCLEFCRPQLYKAVLAERQGRRDDAERGYRAAVFVDTRAVLRYYDFLGDAQDTAFPAFAKTLFEHKERLPVEAVHRIGTLLDSIYSTQSGLIAIENRALREADAGLEGDAKTEASAADKARAEAQAKLLAQTNAEVRAWLDNAIERNWVPAMVSKVNNMTSSPQDFTADEAFALIERIARTDPLRAKALKASVLMVTNWLSLDPEKAHGLIQELLDASYPEAQLLLGDLYSRGGLDEPDLDKALAIFHQQALNGSPSAYYRIASLYNFGRAICHDKVKAHAYAEAAKGLGEFRANGLLKRLEKEMSSDELQRATLARDAIYKEYRL</sequence>
<dbReference type="AlphaFoldDB" id="A0A679GM51"/>
<dbReference type="Gene3D" id="1.25.40.10">
    <property type="entry name" value="Tetratricopeptide repeat domain"/>
    <property type="match status" value="1"/>
</dbReference>
<dbReference type="InterPro" id="IPR011990">
    <property type="entry name" value="TPR-like_helical_dom_sf"/>
</dbReference>
<evidence type="ECO:0000313" key="4">
    <source>
        <dbReference type="Proteomes" id="UP000501237"/>
    </source>
</evidence>
<protein>
    <recommendedName>
        <fullName evidence="5">Alginate biosynthesis protein AlgK</fullName>
    </recommendedName>
</protein>